<dbReference type="EMBL" id="JAAMPC010000009">
    <property type="protein sequence ID" value="KAG2290889.1"/>
    <property type="molecule type" value="Genomic_DNA"/>
</dbReference>
<accession>A0A8X7RSE4</accession>
<dbReference type="Proteomes" id="UP000886595">
    <property type="component" value="Unassembled WGS sequence"/>
</dbReference>
<evidence type="ECO:0000313" key="3">
    <source>
        <dbReference type="Proteomes" id="UP000886595"/>
    </source>
</evidence>
<keyword evidence="3" id="KW-1185">Reference proteome</keyword>
<dbReference type="InterPro" id="IPR046796">
    <property type="entry name" value="Transposase_32_dom"/>
</dbReference>
<sequence>MHMHPFCPRVVREFISNKPFNDEGALIRGHVFQFTPSVINQLMMTPSVNHSFGWREVVLKQAISHLTGGQCSGWTGFSLNSLFTPFQVLYRVCELNWLPGSDTDSMMKNRLRLLYAVAKRKPIDFGHLVYDQVIEVTRKTDWDTNLIFPNLIYQLLMLQKEVPLLPGDEEPIGRALPIYGFADDTTGARGRRRLY</sequence>
<organism evidence="2 3">
    <name type="scientific">Brassica carinata</name>
    <name type="common">Ethiopian mustard</name>
    <name type="synonym">Abyssinian cabbage</name>
    <dbReference type="NCBI Taxonomy" id="52824"/>
    <lineage>
        <taxon>Eukaryota</taxon>
        <taxon>Viridiplantae</taxon>
        <taxon>Streptophyta</taxon>
        <taxon>Embryophyta</taxon>
        <taxon>Tracheophyta</taxon>
        <taxon>Spermatophyta</taxon>
        <taxon>Magnoliopsida</taxon>
        <taxon>eudicotyledons</taxon>
        <taxon>Gunneridae</taxon>
        <taxon>Pentapetalae</taxon>
        <taxon>rosids</taxon>
        <taxon>malvids</taxon>
        <taxon>Brassicales</taxon>
        <taxon>Brassicaceae</taxon>
        <taxon>Brassiceae</taxon>
        <taxon>Brassica</taxon>
    </lineage>
</organism>
<reference evidence="2 3" key="1">
    <citation type="submission" date="2020-02" db="EMBL/GenBank/DDBJ databases">
        <authorList>
            <person name="Ma Q."/>
            <person name="Huang Y."/>
            <person name="Song X."/>
            <person name="Pei D."/>
        </authorList>
    </citation>
    <scope>NUCLEOTIDE SEQUENCE [LARGE SCALE GENOMIC DNA]</scope>
    <source>
        <strain evidence="2">Sxm20200214</strain>
        <tissue evidence="2">Leaf</tissue>
    </source>
</reference>
<evidence type="ECO:0000259" key="1">
    <source>
        <dbReference type="Pfam" id="PF20167"/>
    </source>
</evidence>
<feature type="domain" description="Putative plant transposon protein" evidence="1">
    <location>
        <begin position="3"/>
        <end position="157"/>
    </location>
</feature>
<comment type="caution">
    <text evidence="2">The sequence shown here is derived from an EMBL/GenBank/DDBJ whole genome shotgun (WGS) entry which is preliminary data.</text>
</comment>
<dbReference type="Pfam" id="PF20167">
    <property type="entry name" value="Transposase_32"/>
    <property type="match status" value="1"/>
</dbReference>
<protein>
    <recommendedName>
        <fullName evidence="1">Putative plant transposon protein domain-containing protein</fullName>
    </recommendedName>
</protein>
<evidence type="ECO:0000313" key="2">
    <source>
        <dbReference type="EMBL" id="KAG2290889.1"/>
    </source>
</evidence>
<proteinExistence type="predicted"/>
<name>A0A8X7RSE4_BRACI</name>
<gene>
    <name evidence="2" type="ORF">Bca52824_037558</name>
</gene>
<dbReference type="OrthoDB" id="1425037at2759"/>
<dbReference type="AlphaFoldDB" id="A0A8X7RSE4"/>